<feature type="compositionally biased region" description="Low complexity" evidence="1">
    <location>
        <begin position="573"/>
        <end position="584"/>
    </location>
</feature>
<feature type="compositionally biased region" description="Polar residues" evidence="1">
    <location>
        <begin position="529"/>
        <end position="542"/>
    </location>
</feature>
<reference evidence="2" key="1">
    <citation type="submission" date="2012-08" db="EMBL/GenBank/DDBJ databases">
        <title>Comparative genomics of metastatic and non-metastatic Leishmania guyanensis provides insights into polygenic factors involved in Leishmania RNA virus infection.</title>
        <authorList>
            <person name="Smith D."/>
            <person name="Hertz-Fowler C."/>
            <person name="Martin R."/>
            <person name="Dickens N."/>
            <person name="Fasel N."/>
            <person name="Falquet L."/>
            <person name="Beverley S."/>
            <person name="Zangger H."/>
            <person name="Calderon-Copete S."/>
            <person name="Mottram J."/>
            <person name="Xenarios I."/>
        </authorList>
    </citation>
    <scope>NUCLEOTIDE SEQUENCE</scope>
    <source>
        <strain evidence="2">MHOM/BR/75/M4147/SSU:IR2SAT-LUC</strain>
    </source>
</reference>
<evidence type="ECO:0000256" key="1">
    <source>
        <dbReference type="SAM" id="MobiDB-lite"/>
    </source>
</evidence>
<feature type="region of interest" description="Disordered" evidence="1">
    <location>
        <begin position="433"/>
        <end position="465"/>
    </location>
</feature>
<feature type="compositionally biased region" description="Polar residues" evidence="1">
    <location>
        <begin position="38"/>
        <end position="47"/>
    </location>
</feature>
<organism evidence="2">
    <name type="scientific">Leishmania guyanensis</name>
    <dbReference type="NCBI Taxonomy" id="5670"/>
    <lineage>
        <taxon>Eukaryota</taxon>
        <taxon>Discoba</taxon>
        <taxon>Euglenozoa</taxon>
        <taxon>Kinetoplastea</taxon>
        <taxon>Metakinetoplastina</taxon>
        <taxon>Trypanosomatida</taxon>
        <taxon>Trypanosomatidae</taxon>
        <taxon>Leishmaniinae</taxon>
        <taxon>Leishmania</taxon>
        <taxon>Leishmania guyanensis species complex</taxon>
    </lineage>
</organism>
<feature type="compositionally biased region" description="Low complexity" evidence="1">
    <location>
        <begin position="787"/>
        <end position="799"/>
    </location>
</feature>
<feature type="region of interest" description="Disordered" evidence="1">
    <location>
        <begin position="566"/>
        <end position="632"/>
    </location>
</feature>
<gene>
    <name evidence="2" type="primary">LgM4147LRVhigh.20.00940.00990</name>
    <name evidence="2" type="ORF">BN36_2027490</name>
</gene>
<feature type="region of interest" description="Disordered" evidence="1">
    <location>
        <begin position="1"/>
        <end position="66"/>
    </location>
</feature>
<protein>
    <submittedName>
        <fullName evidence="2">Uncharacterized protein</fullName>
    </submittedName>
</protein>
<feature type="compositionally biased region" description="Basic and acidic residues" evidence="1">
    <location>
        <begin position="391"/>
        <end position="408"/>
    </location>
</feature>
<dbReference type="EMBL" id="CALQ01000798">
    <property type="protein sequence ID" value="CCM15248.1"/>
    <property type="molecule type" value="Genomic_DNA"/>
</dbReference>
<feature type="region of interest" description="Disordered" evidence="1">
    <location>
        <begin position="382"/>
        <end position="408"/>
    </location>
</feature>
<feature type="compositionally biased region" description="Polar residues" evidence="1">
    <location>
        <begin position="774"/>
        <end position="786"/>
    </location>
</feature>
<sequence>MNKAFELLRRSASKVEANRKDRKQKGDRNDRGRHPRSPRTTSSPLKSTHQHINRDSGSSRGEKKWRQKLAESKILKRLMQPVYSDDDTGDNCHTRDDMVSNGDAHRLGEIPARSKYLLPDQKSHFANHPTYLPLAEQCRPLQPSSLTSLTPRQGCHQKPGQSSGDNNDGEVGGHTYGAMGEEVGVDDDNYAEAQQTHQERHHGIGHVGSLYEGAVKSIQGNPHRILTASIGSSVSGASSVGPTGLALMPQFRWVPKQGGGGLGFNPFMNFRYQPQQECIASMLPTPWMNTPTPLSDAQQPDDETPELLHGVASPEHEQQQNEGQLHVSGRHNSYSMFYALPSPPPALQSVPSTRPHCETGTLSFYGPIGSIGIEASCKRRAVEQQSGTDGAAEKAYKERSSRRPAEREETSIQLLTQLWCDVNLLRDARIVDSPGLSCNDDENDDSASGTSSNTSNIESNNDNREFDEAAMAAREKVRQRRQQYSARSPSFYFKDGDLAALRVEDNAEDSTLAPAPRATAVHKPVAVSAQHQQRSVPSTVKATSPAALTGGRRVVGGVAKTSVRRLAAHEVASSSSSSGSSDNDSSGDDSNSDECNTGERSSGFGSDDDNESVDSGDAVSPHRNDNDAHGNLTHLHSWKKRSSIHASAGMSRSVLEYGQYDFMNSFTMNESFVSHMPDGGGGARINLLYVPDDYNDGGEAAAAGDLVLNYTPRHVSTKSAETSVKMKPHPPLSPSIPSQSQERHGSPSMSVARGSAVGPSGNGATVTPRRGQRRVNNATDIRSATVHNTSHHGGSTSSSSHHHDGGGCGLGEQLAYGSSFGLGSRHNSYLATPCDEAHDAASVSLSVYGVVSGNPNTISSGTSMMGGDGEAFITRGVYRDSRDQTVTPATFGVVSRGPAAPLTVGCSSAVKTCNAASQQLTLPLIDRGSVSPATYSRPPSAAQRLRVPVTPTSPQRLARGTKTVYPGGYLPPITPPVTPTAKKTPAQRNKNAVSTSSFRDLANASITPGLGDIVGGKSYTSLAYELPGT</sequence>
<dbReference type="AlphaFoldDB" id="A0A1E1IVC5"/>
<feature type="region of interest" description="Disordered" evidence="1">
    <location>
        <begin position="142"/>
        <end position="181"/>
    </location>
</feature>
<name>A0A1E1IVC5_LEIGU</name>
<feature type="region of interest" description="Disordered" evidence="1">
    <location>
        <begin position="526"/>
        <end position="548"/>
    </location>
</feature>
<feature type="region of interest" description="Disordered" evidence="1">
    <location>
        <begin position="953"/>
        <end position="995"/>
    </location>
</feature>
<accession>A0A1E1IVC5</accession>
<feature type="region of interest" description="Disordered" evidence="1">
    <location>
        <begin position="718"/>
        <end position="806"/>
    </location>
</feature>
<feature type="compositionally biased region" description="Polar residues" evidence="1">
    <location>
        <begin position="142"/>
        <end position="151"/>
    </location>
</feature>
<feature type="compositionally biased region" description="Low complexity" evidence="1">
    <location>
        <begin position="448"/>
        <end position="460"/>
    </location>
</feature>
<evidence type="ECO:0000313" key="2">
    <source>
        <dbReference type="EMBL" id="CCM15248.1"/>
    </source>
</evidence>
<feature type="compositionally biased region" description="Basic and acidic residues" evidence="1">
    <location>
        <begin position="16"/>
        <end position="32"/>
    </location>
</feature>
<proteinExistence type="predicted"/>
<feature type="compositionally biased region" description="Polar residues" evidence="1">
    <location>
        <begin position="594"/>
        <end position="604"/>
    </location>
</feature>